<evidence type="ECO:0000256" key="1">
    <source>
        <dbReference type="SAM" id="MobiDB-lite"/>
    </source>
</evidence>
<comment type="caution">
    <text evidence="2">The sequence shown here is derived from an EMBL/GenBank/DDBJ whole genome shotgun (WGS) entry which is preliminary data.</text>
</comment>
<name>A0ABX0L091_9NEIS</name>
<keyword evidence="3" id="KW-1185">Reference proteome</keyword>
<evidence type="ECO:0000313" key="2">
    <source>
        <dbReference type="EMBL" id="NHR04343.1"/>
    </source>
</evidence>
<organism evidence="2 3">
    <name type="scientific">Chromobacterium fluminis</name>
    <dbReference type="NCBI Taxonomy" id="3044269"/>
    <lineage>
        <taxon>Bacteria</taxon>
        <taxon>Pseudomonadati</taxon>
        <taxon>Pseudomonadota</taxon>
        <taxon>Betaproteobacteria</taxon>
        <taxon>Neisseriales</taxon>
        <taxon>Chromobacteriaceae</taxon>
        <taxon>Chromobacterium</taxon>
    </lineage>
</organism>
<feature type="region of interest" description="Disordered" evidence="1">
    <location>
        <begin position="1"/>
        <end position="25"/>
    </location>
</feature>
<dbReference type="EMBL" id="JAAOMA010000003">
    <property type="protein sequence ID" value="NHR04343.1"/>
    <property type="molecule type" value="Genomic_DNA"/>
</dbReference>
<evidence type="ECO:0000313" key="3">
    <source>
        <dbReference type="Proteomes" id="UP001515641"/>
    </source>
</evidence>
<gene>
    <name evidence="2" type="ORF">HA052_03950</name>
</gene>
<dbReference type="Proteomes" id="UP001515641">
    <property type="component" value="Unassembled WGS sequence"/>
</dbReference>
<feature type="compositionally biased region" description="Basic and acidic residues" evidence="1">
    <location>
        <begin position="15"/>
        <end position="25"/>
    </location>
</feature>
<accession>A0ABX0L091</accession>
<proteinExistence type="predicted"/>
<sequence>MKSLDPHRLNIVGESHPESGPRRQEEKAYIQSLGMQNAQYWKEDQFQYSQTSGGFKLFGKSFLTKTTEQFGDSVMLRLEMRLADVKEKFIPLAEQFAAGNNPPALGVAGYPLEQAWNSFVESAFKTESKQLLLTMHELLAIDDKQSIDQLQSLHQHIEQLSHKYQTPGALNAQDVQTQAKALLQDWAVAEKLFCRDVKADKALDSSASLNKQRSAAMAASAQAAGHSVGVWKVGQSHIDDIKNAPGFDERALNYNILTKDEFNQGLALWAQQQQP</sequence>
<protein>
    <submittedName>
        <fullName evidence="2">Uncharacterized protein</fullName>
    </submittedName>
</protein>
<reference evidence="2 3" key="1">
    <citation type="submission" date="2020-03" db="EMBL/GenBank/DDBJ databases">
        <title>Draft genome sequence of environmentally isolated cultures.</title>
        <authorList>
            <person name="Wilson H.S."/>
            <person name="De Leon M.E."/>
        </authorList>
    </citation>
    <scope>NUCLEOTIDE SEQUENCE [LARGE SCALE GENOMIC DNA]</scope>
    <source>
        <strain evidence="2 3">HSC-31F16</strain>
    </source>
</reference>